<proteinExistence type="predicted"/>
<evidence type="ECO:0000313" key="3">
    <source>
        <dbReference type="Proteomes" id="UP001630127"/>
    </source>
</evidence>
<name>A0ABD3A0W9_9GENT</name>
<dbReference type="Proteomes" id="UP001630127">
    <property type="component" value="Unassembled WGS sequence"/>
</dbReference>
<reference evidence="2 3" key="1">
    <citation type="submission" date="2024-11" db="EMBL/GenBank/DDBJ databases">
        <title>A near-complete genome assembly of Cinchona calisaya.</title>
        <authorList>
            <person name="Lian D.C."/>
            <person name="Zhao X.W."/>
            <person name="Wei L."/>
        </authorList>
    </citation>
    <scope>NUCLEOTIDE SEQUENCE [LARGE SCALE GENOMIC DNA]</scope>
    <source>
        <tissue evidence="2">Nenye</tissue>
    </source>
</reference>
<evidence type="ECO:0000256" key="1">
    <source>
        <dbReference type="SAM" id="SignalP"/>
    </source>
</evidence>
<gene>
    <name evidence="2" type="ORF">ACH5RR_013271</name>
</gene>
<protein>
    <submittedName>
        <fullName evidence="2">Uncharacterized protein</fullName>
    </submittedName>
</protein>
<dbReference type="Pfam" id="PF07172">
    <property type="entry name" value="GRP"/>
    <property type="match status" value="1"/>
</dbReference>
<dbReference type="PANTHER" id="PTHR37389:SF16">
    <property type="entry name" value="GLYCINE-RICH CELL WALL STRUCTURAL PROTEIN"/>
    <property type="match status" value="1"/>
</dbReference>
<organism evidence="2 3">
    <name type="scientific">Cinchona calisaya</name>
    <dbReference type="NCBI Taxonomy" id="153742"/>
    <lineage>
        <taxon>Eukaryota</taxon>
        <taxon>Viridiplantae</taxon>
        <taxon>Streptophyta</taxon>
        <taxon>Embryophyta</taxon>
        <taxon>Tracheophyta</taxon>
        <taxon>Spermatophyta</taxon>
        <taxon>Magnoliopsida</taxon>
        <taxon>eudicotyledons</taxon>
        <taxon>Gunneridae</taxon>
        <taxon>Pentapetalae</taxon>
        <taxon>asterids</taxon>
        <taxon>lamiids</taxon>
        <taxon>Gentianales</taxon>
        <taxon>Rubiaceae</taxon>
        <taxon>Cinchonoideae</taxon>
        <taxon>Cinchoneae</taxon>
        <taxon>Cinchona</taxon>
    </lineage>
</organism>
<keyword evidence="3" id="KW-1185">Reference proteome</keyword>
<feature type="chain" id="PRO_5044873015" evidence="1">
    <location>
        <begin position="25"/>
        <end position="126"/>
    </location>
</feature>
<sequence length="126" mass="13385">MKSRAFMLVALLCALFLLVSSTMAADTPKDETKEDKAKEPEQYGGRCRFGCCGWGRNGCQRCCRTADEAAGKVNVDINARGGDGGGFGGGGRGGGGGHCRFGCCGGRGRYCRCCYNPEEAYMQNEN</sequence>
<keyword evidence="1" id="KW-0732">Signal</keyword>
<dbReference type="InterPro" id="IPR010800">
    <property type="entry name" value="GRP"/>
</dbReference>
<dbReference type="PANTHER" id="PTHR37389">
    <property type="entry name" value="NODULIN-24"/>
    <property type="match status" value="1"/>
</dbReference>
<dbReference type="EMBL" id="JBJUIK010000006">
    <property type="protein sequence ID" value="KAL3524899.1"/>
    <property type="molecule type" value="Genomic_DNA"/>
</dbReference>
<accession>A0ABD3A0W9</accession>
<feature type="signal peptide" evidence="1">
    <location>
        <begin position="1"/>
        <end position="24"/>
    </location>
</feature>
<comment type="caution">
    <text evidence="2">The sequence shown here is derived from an EMBL/GenBank/DDBJ whole genome shotgun (WGS) entry which is preliminary data.</text>
</comment>
<dbReference type="AlphaFoldDB" id="A0ABD3A0W9"/>
<evidence type="ECO:0000313" key="2">
    <source>
        <dbReference type="EMBL" id="KAL3524899.1"/>
    </source>
</evidence>